<protein>
    <submittedName>
        <fullName evidence="2">Uncharacterized protein</fullName>
    </submittedName>
</protein>
<accession>A0A8S8ZYH6</accession>
<proteinExistence type="predicted"/>
<dbReference type="VEuPathDB" id="FungiDB:SMAC_09800"/>
<name>A0A8S8ZYH6_SORMA</name>
<sequence length="336" mass="37091">MPHQLRIEDAGVATDGSTGGGLVTSRHAPGNLVAGTPTTTMTAGGAEPEVPAGPKPPQEDAEKFILEAMNFPGVNSPQDARAAWAERLFEIAKDILRARGWAPQLHTEQLRNDMDELKKMVADIAKKQATPPKTWATVVTGPNARPTGLKRSHLAPMGTQAFVPLRAERCLTVKLNDKPLTAEQERRTASDIVKVINQKFPKADARAVTKLRLSGDYIITFGEEGRKWYAKVAFRTVSVIAHGVPWALIDNLEAEELAKELSAANKITYSPSRRNRYQSTEHQPRASLKPPSRPKRSYSTNSSSRRKPRRRRNLWGTSPLRRRPGPNPHTLTKTAT</sequence>
<organism evidence="2 3">
    <name type="scientific">Sordaria macrospora</name>
    <dbReference type="NCBI Taxonomy" id="5147"/>
    <lineage>
        <taxon>Eukaryota</taxon>
        <taxon>Fungi</taxon>
        <taxon>Dikarya</taxon>
        <taxon>Ascomycota</taxon>
        <taxon>Pezizomycotina</taxon>
        <taxon>Sordariomycetes</taxon>
        <taxon>Sordariomycetidae</taxon>
        <taxon>Sordariales</taxon>
        <taxon>Sordariaceae</taxon>
        <taxon>Sordaria</taxon>
    </lineage>
</organism>
<feature type="compositionally biased region" description="Polar residues" evidence="1">
    <location>
        <begin position="269"/>
        <end position="281"/>
    </location>
</feature>
<evidence type="ECO:0000256" key="1">
    <source>
        <dbReference type="SAM" id="MobiDB-lite"/>
    </source>
</evidence>
<gene>
    <name evidence="2" type="ORF">SMACR_09800</name>
</gene>
<feature type="region of interest" description="Disordered" evidence="1">
    <location>
        <begin position="269"/>
        <end position="336"/>
    </location>
</feature>
<comment type="caution">
    <text evidence="2">The sequence shown here is derived from an EMBL/GenBank/DDBJ whole genome shotgun (WGS) entry which is preliminary data.</text>
</comment>
<feature type="compositionally biased region" description="Basic residues" evidence="1">
    <location>
        <begin position="304"/>
        <end position="313"/>
    </location>
</feature>
<feature type="compositionally biased region" description="Low complexity" evidence="1">
    <location>
        <begin position="34"/>
        <end position="46"/>
    </location>
</feature>
<dbReference type="EMBL" id="NMPR01000039">
    <property type="protein sequence ID" value="KAA8633335.1"/>
    <property type="molecule type" value="Genomic_DNA"/>
</dbReference>
<feature type="region of interest" description="Disordered" evidence="1">
    <location>
        <begin position="1"/>
        <end position="58"/>
    </location>
</feature>
<reference evidence="2 3" key="1">
    <citation type="submission" date="2017-07" db="EMBL/GenBank/DDBJ databases">
        <title>Genome sequence of the Sordaria macrospora wild type strain R19027.</title>
        <authorList>
            <person name="Nowrousian M."/>
            <person name="Teichert I."/>
            <person name="Kueck U."/>
        </authorList>
    </citation>
    <scope>NUCLEOTIDE SEQUENCE [LARGE SCALE GENOMIC DNA]</scope>
    <source>
        <strain evidence="2 3">R19027</strain>
        <tissue evidence="2">Mycelium</tissue>
    </source>
</reference>
<evidence type="ECO:0000313" key="3">
    <source>
        <dbReference type="Proteomes" id="UP000433876"/>
    </source>
</evidence>
<evidence type="ECO:0000313" key="2">
    <source>
        <dbReference type="EMBL" id="KAA8633335.1"/>
    </source>
</evidence>
<dbReference type="Proteomes" id="UP000433876">
    <property type="component" value="Unassembled WGS sequence"/>
</dbReference>
<dbReference type="AlphaFoldDB" id="A0A8S8ZYH6"/>